<evidence type="ECO:0000256" key="2">
    <source>
        <dbReference type="ARBA" id="ARBA00022692"/>
    </source>
</evidence>
<keyword evidence="4 7" id="KW-0472">Membrane</keyword>
<sequence length="910" mass="100535">MAAEITHDKKGKPLGSMTLLSSAACEWFLMFLLFVDAAFSYLLTKFANYCELKIPCLLCSRPDIVILDKKPRCYWSVLCSDHIGEISSLVSCSVHNKLADINGMCEECLMPIAMENKSNSESYRLLVGKLLVDVERSVLQNLMLNKNIRLVSSGQRACSCCNKTWKAKLNAERLHELTSVGFGASKANVKPPLPRVPGRSRFSRRDSFKRLRDKFAGQVKNQPVGNKSVDSMSHVGYTKLNITSDSDSEVPLSDDDDYGKSGLHGINDNTKSSVPRTLTENVLSEKQGHQASEPITSLLDQSVLCDVRELKNKISVTSDELKLDQSHSKPNLSQMAELISFDDGFQPPAVEGVPFDATIETNKSNPSLSHMPALSLLSELLSLNNVPSSANIGTEQRNLADVEGTSYEENASVARHIAAEMESSLEHVFVMNLTDASSPNDEGMGPIVVSDCTKIEEDTKSPQQVSSSDMGLTSKTKSPRAHSHLGAIPKCEDTSPRALLVSASLERHDSGCESLDGISVSEIEGESSVDRLKRQVEYDRSCMNALYKELEEERNAAAIAANEAMAMITRLQEEKAALHMEALQYLRMMEEQAEHDMEALEKANELLAEKEKEVQDLEAELELYTNNFLNESMAKDPLKLERKNLIIENHDENSPAGPSDSISTEILKGIWKSELVNISILNFEDEKHYISECLKKLEEKLHQSASNGISKGMPNGVNSENFTSKVDDLENLSVNGKTLLDEHNENSSLPLQKDVSGSNRSPSQDIPSDLVEDNHFVSETNATMDSDGGKLSMNRDQINLGTLEKGIADLRDRLEALETDCDFLKHAFNMLQNGNDGLQFRSKSFEAWLVLWLATSPSEEVMPLWSSHCLQRCLHVGLGVDTLELVLAALEDVDVEGLPSSESVAVEFLR</sequence>
<dbReference type="EMBL" id="OU503048">
    <property type="protein sequence ID" value="CAI9774376.1"/>
    <property type="molecule type" value="Genomic_DNA"/>
</dbReference>
<feature type="compositionally biased region" description="Acidic residues" evidence="6">
    <location>
        <begin position="246"/>
        <end position="257"/>
    </location>
</feature>
<dbReference type="InterPro" id="IPR007656">
    <property type="entry name" value="GTD-bd"/>
</dbReference>
<dbReference type="Pfam" id="PF04576">
    <property type="entry name" value="Zein-binding"/>
    <property type="match status" value="1"/>
</dbReference>
<dbReference type="InterPro" id="IPR039306">
    <property type="entry name" value="MYOB"/>
</dbReference>
<evidence type="ECO:0000256" key="1">
    <source>
        <dbReference type="ARBA" id="ARBA00004167"/>
    </source>
</evidence>
<feature type="coiled-coil region" evidence="5">
    <location>
        <begin position="543"/>
        <end position="627"/>
    </location>
</feature>
<organism evidence="9 10">
    <name type="scientific">Fraxinus pennsylvanica</name>
    <dbReference type="NCBI Taxonomy" id="56036"/>
    <lineage>
        <taxon>Eukaryota</taxon>
        <taxon>Viridiplantae</taxon>
        <taxon>Streptophyta</taxon>
        <taxon>Embryophyta</taxon>
        <taxon>Tracheophyta</taxon>
        <taxon>Spermatophyta</taxon>
        <taxon>Magnoliopsida</taxon>
        <taxon>eudicotyledons</taxon>
        <taxon>Gunneridae</taxon>
        <taxon>Pentapetalae</taxon>
        <taxon>asterids</taxon>
        <taxon>lamiids</taxon>
        <taxon>Lamiales</taxon>
        <taxon>Oleaceae</taxon>
        <taxon>Oleeae</taxon>
        <taxon>Fraxinus</taxon>
    </lineage>
</organism>
<evidence type="ECO:0000256" key="3">
    <source>
        <dbReference type="ARBA" id="ARBA00022989"/>
    </source>
</evidence>
<feature type="region of interest" description="Disordered" evidence="6">
    <location>
        <begin position="741"/>
        <end position="770"/>
    </location>
</feature>
<evidence type="ECO:0000313" key="9">
    <source>
        <dbReference type="EMBL" id="CAI9774376.1"/>
    </source>
</evidence>
<feature type="transmembrane region" description="Helical" evidence="7">
    <location>
        <begin position="19"/>
        <end position="43"/>
    </location>
</feature>
<dbReference type="PANTHER" id="PTHR31448:SF55">
    <property type="entry name" value="MYOSIN-BINDING PROTEIN 3-LIKE ISOFORM X1"/>
    <property type="match status" value="1"/>
</dbReference>
<evidence type="ECO:0000256" key="6">
    <source>
        <dbReference type="SAM" id="MobiDB-lite"/>
    </source>
</evidence>
<feature type="compositionally biased region" description="Polar residues" evidence="6">
    <location>
        <begin position="746"/>
        <end position="766"/>
    </location>
</feature>
<evidence type="ECO:0000256" key="4">
    <source>
        <dbReference type="ARBA" id="ARBA00023136"/>
    </source>
</evidence>
<comment type="subcellular location">
    <subcellularLocation>
        <location evidence="1">Membrane</location>
        <topology evidence="1">Single-pass membrane protein</topology>
    </subcellularLocation>
</comment>
<keyword evidence="10" id="KW-1185">Reference proteome</keyword>
<gene>
    <name evidence="9" type="ORF">FPE_LOCUS21806</name>
</gene>
<dbReference type="AlphaFoldDB" id="A0AAD1ZR50"/>
<evidence type="ECO:0000256" key="5">
    <source>
        <dbReference type="SAM" id="Coils"/>
    </source>
</evidence>
<dbReference type="PROSITE" id="PS51775">
    <property type="entry name" value="GTD_BINDING"/>
    <property type="match status" value="1"/>
</dbReference>
<keyword evidence="5" id="KW-0175">Coiled coil</keyword>
<accession>A0AAD1ZR50</accession>
<proteinExistence type="predicted"/>
<keyword evidence="2 7" id="KW-0812">Transmembrane</keyword>
<feature type="coiled-coil region" evidence="5">
    <location>
        <begin position="800"/>
        <end position="827"/>
    </location>
</feature>
<evidence type="ECO:0000313" key="10">
    <source>
        <dbReference type="Proteomes" id="UP000834106"/>
    </source>
</evidence>
<dbReference type="PANTHER" id="PTHR31448">
    <property type="entry name" value="MYOSIN-BINDING PROTEIN 2"/>
    <property type="match status" value="1"/>
</dbReference>
<protein>
    <recommendedName>
        <fullName evidence="8">GTD-binding domain-containing protein</fullName>
    </recommendedName>
</protein>
<feature type="region of interest" description="Disordered" evidence="6">
    <location>
        <begin position="244"/>
        <end position="275"/>
    </location>
</feature>
<evidence type="ECO:0000259" key="8">
    <source>
        <dbReference type="PROSITE" id="PS51775"/>
    </source>
</evidence>
<reference evidence="9" key="1">
    <citation type="submission" date="2023-05" db="EMBL/GenBank/DDBJ databases">
        <authorList>
            <person name="Huff M."/>
        </authorList>
    </citation>
    <scope>NUCLEOTIDE SEQUENCE</scope>
</reference>
<keyword evidence="3 7" id="KW-1133">Transmembrane helix</keyword>
<evidence type="ECO:0000256" key="7">
    <source>
        <dbReference type="SAM" id="Phobius"/>
    </source>
</evidence>
<feature type="domain" description="GTD-binding" evidence="8">
    <location>
        <begin position="527"/>
        <end position="625"/>
    </location>
</feature>
<feature type="compositionally biased region" description="Polar residues" evidence="6">
    <location>
        <begin position="461"/>
        <end position="476"/>
    </location>
</feature>
<feature type="region of interest" description="Disordered" evidence="6">
    <location>
        <begin position="457"/>
        <end position="489"/>
    </location>
</feature>
<dbReference type="GO" id="GO:0080115">
    <property type="term" value="F:myosin XI tail binding"/>
    <property type="evidence" value="ECO:0007669"/>
    <property type="project" value="UniProtKB-ARBA"/>
</dbReference>
<dbReference type="Proteomes" id="UP000834106">
    <property type="component" value="Chromosome 13"/>
</dbReference>
<dbReference type="GO" id="GO:0016020">
    <property type="term" value="C:membrane"/>
    <property type="evidence" value="ECO:0007669"/>
    <property type="project" value="UniProtKB-SubCell"/>
</dbReference>
<name>A0AAD1ZR50_9LAMI</name>